<reference evidence="2" key="1">
    <citation type="submission" date="2014-09" db="EMBL/GenBank/DDBJ databases">
        <title>Genome sequence of the luminous mushroom Mycena chlorophos for searching fungal bioluminescence genes.</title>
        <authorList>
            <person name="Tanaka Y."/>
            <person name="Kasuga D."/>
            <person name="Oba Y."/>
            <person name="Hase S."/>
            <person name="Sato K."/>
            <person name="Oba Y."/>
            <person name="Sakakibara Y."/>
        </authorList>
    </citation>
    <scope>NUCLEOTIDE SEQUENCE</scope>
</reference>
<name>A0ABQ0L653_MYCCL</name>
<evidence type="ECO:0000313" key="2">
    <source>
        <dbReference type="EMBL" id="GAT45997.1"/>
    </source>
</evidence>
<dbReference type="EMBL" id="DF842035">
    <property type="protein sequence ID" value="GAT45997.1"/>
    <property type="molecule type" value="Genomic_DNA"/>
</dbReference>
<evidence type="ECO:0000256" key="1">
    <source>
        <dbReference type="SAM" id="MobiDB-lite"/>
    </source>
</evidence>
<sequence>MSRSKNVLPHCPPAVPSLTVTTTLAQPPLSATKIVHAEMPKATWEAPDDIFETSADGLRVRCKICRAEGKGRVGNWFKYTSGKAHLTVGAHVTAERNQRERVSKAAAEARRLNGPYDADAFTGYQTSTVSAVRNESLAMFPHSAEAAGEDVGNDPRSDAMEVDEMEVEEHRYRFALERLVGLRADDVATEAAAQAEDEVLANEESIQEAYRCLLTAAIAQGEFGVEEEEESTLTDADQEGADDDESNNLDDLEEGADNDCFPYPNKTIMLLDIMDNLPCCRFSTAQMSVVLRFARCLGAQNVPTLKRLRTIQHSLQKAVASEPQKIRTPLGNIFYLNNIRATIARDFANPAVAKHIHLFPEDVSKAMPLSETWQAERWKEYKPTQLTPMFSRGQRRFWVEELARRRDGSFVLLRSLVVRDGVLSTEAQTVIRDADGRWHYNEEARFESFPVDKLDRDFTEVLEMLAGEGDGEIHWTPGSNPVPPMPNPLHAKVADDKDLVVVMADIFQDDTSGNVSKQWDKHLVTCVRNGNLPGRLLQQEFNVKFVSSSQHASCAEQFAAIRDIIKATEDDPIHCYNADTKKKTAIILRAPG</sequence>
<organism evidence="2 3">
    <name type="scientific">Mycena chlorophos</name>
    <name type="common">Agaric fungus</name>
    <name type="synonym">Agaricus chlorophos</name>
    <dbReference type="NCBI Taxonomy" id="658473"/>
    <lineage>
        <taxon>Eukaryota</taxon>
        <taxon>Fungi</taxon>
        <taxon>Dikarya</taxon>
        <taxon>Basidiomycota</taxon>
        <taxon>Agaricomycotina</taxon>
        <taxon>Agaricomycetes</taxon>
        <taxon>Agaricomycetidae</taxon>
        <taxon>Agaricales</taxon>
        <taxon>Marasmiineae</taxon>
        <taxon>Mycenaceae</taxon>
        <taxon>Mycena</taxon>
    </lineage>
</organism>
<evidence type="ECO:0000313" key="3">
    <source>
        <dbReference type="Proteomes" id="UP000815677"/>
    </source>
</evidence>
<keyword evidence="3" id="KW-1185">Reference proteome</keyword>
<gene>
    <name evidence="2" type="ORF">MCHLO_03544</name>
</gene>
<feature type="region of interest" description="Disordered" evidence="1">
    <location>
        <begin position="224"/>
        <end position="257"/>
    </location>
</feature>
<proteinExistence type="predicted"/>
<accession>A0ABQ0L653</accession>
<protein>
    <submittedName>
        <fullName evidence="2">Uncharacterized protein</fullName>
    </submittedName>
</protein>
<dbReference type="Proteomes" id="UP000815677">
    <property type="component" value="Unassembled WGS sequence"/>
</dbReference>